<reference evidence="8" key="1">
    <citation type="submission" date="2016-04" db="EMBL/GenBank/DDBJ databases">
        <title>Complete Genome Sequences of Twelve Strains of a Stable Defined Moderately Diverse Mouse Microbiota 2 (sDMDMm2).</title>
        <authorList>
            <person name="Uchimura Y."/>
            <person name="Wyss M."/>
            <person name="Brugiroux S."/>
            <person name="Limenitakis J.P."/>
            <person name="Stecher B."/>
            <person name="McCoy K.D."/>
            <person name="Macpherson A.J."/>
        </authorList>
    </citation>
    <scope>NUCLEOTIDE SEQUENCE [LARGE SCALE GENOMIC DNA]</scope>
    <source>
        <strain evidence="8">YL27</strain>
    </source>
</reference>
<dbReference type="Pfam" id="PF00877">
    <property type="entry name" value="NLPC_P60"/>
    <property type="match status" value="1"/>
</dbReference>
<dbReference type="PANTHER" id="PTHR47053:SF1">
    <property type="entry name" value="MUREIN DD-ENDOPEPTIDASE MEPH-RELATED"/>
    <property type="match status" value="1"/>
</dbReference>
<dbReference type="Proteomes" id="UP000186351">
    <property type="component" value="Chromosome"/>
</dbReference>
<evidence type="ECO:0000256" key="1">
    <source>
        <dbReference type="ARBA" id="ARBA00007074"/>
    </source>
</evidence>
<dbReference type="KEGG" id="pary:A4V02_07790"/>
<gene>
    <name evidence="7" type="ORF">A4V02_07790</name>
</gene>
<sequence>MKSIRLISYICVVAAVLSLAGCRSSRRVVRGNESVSTTAGGLDRSRPDTRKMQGEDKKLVDEALTWLGTPYRYGGSDYNGTDCSGLTMEVYRKALGIKIPRSSREQQQFCKSISKGALMIGDLVFFSTGRDKNRVSHVGMYVGDGKIVHASGSKGVIISNMGERYYASTYHSSGHVGRSSDKHRNNNKNKKEKQVAPPTTPVAEPEVNPSTPAPQRMETDPLRFNMNQEVEARIDSIYSSFLD</sequence>
<evidence type="ECO:0000313" key="7">
    <source>
        <dbReference type="EMBL" id="ANU63636.1"/>
    </source>
</evidence>
<dbReference type="PROSITE" id="PS51935">
    <property type="entry name" value="NLPC_P60"/>
    <property type="match status" value="1"/>
</dbReference>
<name>A0A1B1SA10_9BACT</name>
<keyword evidence="2" id="KW-0645">Protease</keyword>
<organism evidence="7 8">
    <name type="scientific">Muribaculum intestinale</name>
    <dbReference type="NCBI Taxonomy" id="1796646"/>
    <lineage>
        <taxon>Bacteria</taxon>
        <taxon>Pseudomonadati</taxon>
        <taxon>Bacteroidota</taxon>
        <taxon>Bacteroidia</taxon>
        <taxon>Bacteroidales</taxon>
        <taxon>Muribaculaceae</taxon>
        <taxon>Muribaculum</taxon>
    </lineage>
</organism>
<evidence type="ECO:0000313" key="8">
    <source>
        <dbReference type="Proteomes" id="UP000186351"/>
    </source>
</evidence>
<dbReference type="Gene3D" id="3.90.1720.10">
    <property type="entry name" value="endopeptidase domain like (from Nostoc punctiforme)"/>
    <property type="match status" value="1"/>
</dbReference>
<dbReference type="InterPro" id="IPR051202">
    <property type="entry name" value="Peptidase_C40"/>
</dbReference>
<dbReference type="InterPro" id="IPR000064">
    <property type="entry name" value="NLP_P60_dom"/>
</dbReference>
<dbReference type="GeneID" id="65536757"/>
<feature type="compositionally biased region" description="Basic and acidic residues" evidence="5">
    <location>
        <begin position="43"/>
        <end position="53"/>
    </location>
</feature>
<dbReference type="EMBL" id="CP015402">
    <property type="protein sequence ID" value="ANU63636.1"/>
    <property type="molecule type" value="Genomic_DNA"/>
</dbReference>
<evidence type="ECO:0000256" key="5">
    <source>
        <dbReference type="SAM" id="MobiDB-lite"/>
    </source>
</evidence>
<proteinExistence type="inferred from homology"/>
<dbReference type="OrthoDB" id="9807055at2"/>
<evidence type="ECO:0000256" key="4">
    <source>
        <dbReference type="ARBA" id="ARBA00022807"/>
    </source>
</evidence>
<dbReference type="InterPro" id="IPR038765">
    <property type="entry name" value="Papain-like_cys_pep_sf"/>
</dbReference>
<keyword evidence="4" id="KW-0788">Thiol protease</keyword>
<dbReference type="GO" id="GO:0008234">
    <property type="term" value="F:cysteine-type peptidase activity"/>
    <property type="evidence" value="ECO:0007669"/>
    <property type="project" value="UniProtKB-KW"/>
</dbReference>
<evidence type="ECO:0000256" key="3">
    <source>
        <dbReference type="ARBA" id="ARBA00022801"/>
    </source>
</evidence>
<dbReference type="PANTHER" id="PTHR47053">
    <property type="entry name" value="MUREIN DD-ENDOPEPTIDASE MEPH-RELATED"/>
    <property type="match status" value="1"/>
</dbReference>
<dbReference type="AlphaFoldDB" id="A0A1B1SA10"/>
<comment type="similarity">
    <text evidence="1">Belongs to the peptidase C40 family.</text>
</comment>
<protein>
    <recommendedName>
        <fullName evidence="6">NlpC/P60 domain-containing protein</fullName>
    </recommendedName>
</protein>
<keyword evidence="3" id="KW-0378">Hydrolase</keyword>
<dbReference type="SUPFAM" id="SSF54001">
    <property type="entry name" value="Cysteine proteinases"/>
    <property type="match status" value="1"/>
</dbReference>
<feature type="region of interest" description="Disordered" evidence="5">
    <location>
        <begin position="33"/>
        <end position="53"/>
    </location>
</feature>
<dbReference type="PROSITE" id="PS51257">
    <property type="entry name" value="PROKAR_LIPOPROTEIN"/>
    <property type="match status" value="1"/>
</dbReference>
<feature type="region of interest" description="Disordered" evidence="5">
    <location>
        <begin position="171"/>
        <end position="222"/>
    </location>
</feature>
<dbReference type="RefSeq" id="WP_068960943.1">
    <property type="nucleotide sequence ID" value="NZ_CAJTAP010000022.1"/>
</dbReference>
<dbReference type="GO" id="GO:0006508">
    <property type="term" value="P:proteolysis"/>
    <property type="evidence" value="ECO:0007669"/>
    <property type="project" value="UniProtKB-KW"/>
</dbReference>
<evidence type="ECO:0000256" key="2">
    <source>
        <dbReference type="ARBA" id="ARBA00022670"/>
    </source>
</evidence>
<evidence type="ECO:0000259" key="6">
    <source>
        <dbReference type="PROSITE" id="PS51935"/>
    </source>
</evidence>
<keyword evidence="8" id="KW-1185">Reference proteome</keyword>
<accession>A0A1B1SA10</accession>
<feature type="domain" description="NlpC/P60" evidence="6">
    <location>
        <begin position="53"/>
        <end position="177"/>
    </location>
</feature>
<accession>A0A1Z2XIM2</accession>